<accession>A0ABT7YDQ5</accession>
<evidence type="ECO:0000313" key="1">
    <source>
        <dbReference type="EMBL" id="MDN3204665.1"/>
    </source>
</evidence>
<dbReference type="Proteomes" id="UP001171916">
    <property type="component" value="Unassembled WGS sequence"/>
</dbReference>
<proteinExistence type="predicted"/>
<name>A0ABT7YDQ5_9BACT</name>
<sequence length="280" mass="31781">MRQILGDNQFFGINHNDLDKAESTKAKFSSNEDIISFISQSLMIGLDGFMMNSNDRGYNIVSSIKLDKGKEIHYSVPYPHKFATMVNEQGMLELFKYALRSASFNSLFRKAPKFLITRNIKDLLPLIIELELPHKLEKGSYVYLQNIVTDLVLGMKRDDLLLEFCEVLIKKGFKPGLITLNPLILEKTIAEFPVTVQSELVVCFNINKKGFNVFPNLNLVETFIGKDHYFKKMGMSILSSGGVSDIPDAIQYIKNLKLDYVVYGSSKIKNVQSNFDLLKA</sequence>
<keyword evidence="2" id="KW-1185">Reference proteome</keyword>
<evidence type="ECO:0000313" key="2">
    <source>
        <dbReference type="Proteomes" id="UP001171916"/>
    </source>
</evidence>
<gene>
    <name evidence="1" type="ORF">QVH07_10925</name>
</gene>
<dbReference type="EMBL" id="JAUEPH010000004">
    <property type="protein sequence ID" value="MDN3204665.1"/>
    <property type="molecule type" value="Genomic_DNA"/>
</dbReference>
<protein>
    <submittedName>
        <fullName evidence="1">Uncharacterized protein</fullName>
    </submittedName>
</protein>
<organism evidence="1 2">
    <name type="scientific">Algoriphagus sediminis</name>
    <dbReference type="NCBI Taxonomy" id="3057113"/>
    <lineage>
        <taxon>Bacteria</taxon>
        <taxon>Pseudomonadati</taxon>
        <taxon>Bacteroidota</taxon>
        <taxon>Cytophagia</taxon>
        <taxon>Cytophagales</taxon>
        <taxon>Cyclobacteriaceae</taxon>
        <taxon>Algoriphagus</taxon>
    </lineage>
</organism>
<dbReference type="RefSeq" id="WP_290000343.1">
    <property type="nucleotide sequence ID" value="NZ_JAUEPH010000004.1"/>
</dbReference>
<comment type="caution">
    <text evidence="1">The sequence shown here is derived from an EMBL/GenBank/DDBJ whole genome shotgun (WGS) entry which is preliminary data.</text>
</comment>
<reference evidence="1" key="1">
    <citation type="submission" date="2023-06" db="EMBL/GenBank/DDBJ databases">
        <title>Robiginitalea aurantiacus sp. nov. and Algoriphagus sediminis sp. nov., isolated from coastal sediment.</title>
        <authorList>
            <person name="Zhou Z.Y."/>
            <person name="An J."/>
            <person name="Jia Y.W."/>
            <person name="Du Z.J."/>
        </authorList>
    </citation>
    <scope>NUCLEOTIDE SEQUENCE</scope>
    <source>
        <strain evidence="1">C2-7</strain>
    </source>
</reference>